<dbReference type="PANTHER" id="PTHR43033:SF5">
    <property type="entry name" value="TRNA(ILE)-LYSIDINE SYNTHETASE"/>
    <property type="match status" value="1"/>
</dbReference>
<feature type="domain" description="Glucosamine inositolphosphorylceramide transferase 1 N-terminal" evidence="6">
    <location>
        <begin position="1"/>
        <end position="46"/>
    </location>
</feature>
<evidence type="ECO:0000256" key="2">
    <source>
        <dbReference type="ARBA" id="ARBA00022694"/>
    </source>
</evidence>
<evidence type="ECO:0000313" key="8">
    <source>
        <dbReference type="Proteomes" id="UP001237642"/>
    </source>
</evidence>
<dbReference type="InterPro" id="IPR056442">
    <property type="entry name" value="GINT1_N"/>
</dbReference>
<evidence type="ECO:0000256" key="3">
    <source>
        <dbReference type="ARBA" id="ARBA00022741"/>
    </source>
</evidence>
<feature type="domain" description="tRNA(Ile)-lysidine/2-thiocytidine synthase N-terminal" evidence="5">
    <location>
        <begin position="56"/>
        <end position="110"/>
    </location>
</feature>
<evidence type="ECO:0000313" key="7">
    <source>
        <dbReference type="EMBL" id="KAK1401716.1"/>
    </source>
</evidence>
<evidence type="ECO:0000256" key="1">
    <source>
        <dbReference type="ARBA" id="ARBA00022598"/>
    </source>
</evidence>
<evidence type="ECO:0008006" key="9">
    <source>
        <dbReference type="Google" id="ProtNLM"/>
    </source>
</evidence>
<dbReference type="Proteomes" id="UP001237642">
    <property type="component" value="Unassembled WGS sequence"/>
</dbReference>
<keyword evidence="1" id="KW-0436">Ligase</keyword>
<gene>
    <name evidence="7" type="ORF">POM88_001321</name>
</gene>
<dbReference type="Pfam" id="PF01171">
    <property type="entry name" value="ATP_bind_3"/>
    <property type="match status" value="1"/>
</dbReference>
<name>A0AAD8NAR4_9APIA</name>
<sequence>MQGDIAVARSTDKGATWQQLGITLDEDWNLSYPYIFNYNGQVWLLGHMFPGIRLFVGIKCEIARVDWANGKRKQGHVQEAARAVRYQQFQRICNQYQMNVLLVAHHADDQ</sequence>
<dbReference type="PANTHER" id="PTHR43033">
    <property type="entry name" value="TRNA(ILE)-LYSIDINE SYNTHASE-RELATED"/>
    <property type="match status" value="1"/>
</dbReference>
<keyword evidence="4" id="KW-0067">ATP-binding</keyword>
<evidence type="ECO:0000256" key="4">
    <source>
        <dbReference type="ARBA" id="ARBA00022840"/>
    </source>
</evidence>
<comment type="caution">
    <text evidence="7">The sequence shown here is derived from an EMBL/GenBank/DDBJ whole genome shotgun (WGS) entry which is preliminary data.</text>
</comment>
<dbReference type="SUPFAM" id="SSF50939">
    <property type="entry name" value="Sialidases"/>
    <property type="match status" value="1"/>
</dbReference>
<evidence type="ECO:0000259" key="6">
    <source>
        <dbReference type="Pfam" id="PF24793"/>
    </source>
</evidence>
<dbReference type="CDD" id="cd15482">
    <property type="entry name" value="Sialidase_non-viral"/>
    <property type="match status" value="1"/>
</dbReference>
<protein>
    <recommendedName>
        <fullName evidence="9">tRNA(Ile)-lysidine synthetase</fullName>
    </recommendedName>
</protein>
<reference evidence="7" key="2">
    <citation type="submission" date="2023-05" db="EMBL/GenBank/DDBJ databases">
        <authorList>
            <person name="Schelkunov M.I."/>
        </authorList>
    </citation>
    <scope>NUCLEOTIDE SEQUENCE</scope>
    <source>
        <strain evidence="7">Hsosn_3</strain>
        <tissue evidence="7">Leaf</tissue>
    </source>
</reference>
<proteinExistence type="predicted"/>
<dbReference type="InterPro" id="IPR012094">
    <property type="entry name" value="tRNA_Ile_lys_synt"/>
</dbReference>
<organism evidence="7 8">
    <name type="scientific">Heracleum sosnowskyi</name>
    <dbReference type="NCBI Taxonomy" id="360622"/>
    <lineage>
        <taxon>Eukaryota</taxon>
        <taxon>Viridiplantae</taxon>
        <taxon>Streptophyta</taxon>
        <taxon>Embryophyta</taxon>
        <taxon>Tracheophyta</taxon>
        <taxon>Spermatophyta</taxon>
        <taxon>Magnoliopsida</taxon>
        <taxon>eudicotyledons</taxon>
        <taxon>Gunneridae</taxon>
        <taxon>Pentapetalae</taxon>
        <taxon>asterids</taxon>
        <taxon>campanulids</taxon>
        <taxon>Apiales</taxon>
        <taxon>Apiaceae</taxon>
        <taxon>Apioideae</taxon>
        <taxon>apioid superclade</taxon>
        <taxon>Tordylieae</taxon>
        <taxon>Tordyliinae</taxon>
        <taxon>Heracleum</taxon>
    </lineage>
</organism>
<reference evidence="7" key="1">
    <citation type="submission" date="2023-02" db="EMBL/GenBank/DDBJ databases">
        <title>Genome of toxic invasive species Heracleum sosnowskyi carries increased number of genes despite the absence of recent whole-genome duplications.</title>
        <authorList>
            <person name="Schelkunov M."/>
            <person name="Shtratnikova V."/>
            <person name="Makarenko M."/>
            <person name="Klepikova A."/>
            <person name="Omelchenko D."/>
            <person name="Novikova G."/>
            <person name="Obukhova E."/>
            <person name="Bogdanov V."/>
            <person name="Penin A."/>
            <person name="Logacheva M."/>
        </authorList>
    </citation>
    <scope>NUCLEOTIDE SEQUENCE</scope>
    <source>
        <strain evidence="7">Hsosn_3</strain>
        <tissue evidence="7">Leaf</tissue>
    </source>
</reference>
<dbReference type="Pfam" id="PF24793">
    <property type="entry name" value="GINT1_N"/>
    <property type="match status" value="1"/>
</dbReference>
<accession>A0AAD8NAR4</accession>
<dbReference type="GO" id="GO:0016879">
    <property type="term" value="F:ligase activity, forming carbon-nitrogen bonds"/>
    <property type="evidence" value="ECO:0007669"/>
    <property type="project" value="InterPro"/>
</dbReference>
<keyword evidence="8" id="KW-1185">Reference proteome</keyword>
<dbReference type="GO" id="GO:0008033">
    <property type="term" value="P:tRNA processing"/>
    <property type="evidence" value="ECO:0007669"/>
    <property type="project" value="UniProtKB-KW"/>
</dbReference>
<keyword evidence="3" id="KW-0547">Nucleotide-binding</keyword>
<dbReference type="GO" id="GO:0005524">
    <property type="term" value="F:ATP binding"/>
    <property type="evidence" value="ECO:0007669"/>
    <property type="project" value="UniProtKB-KW"/>
</dbReference>
<evidence type="ECO:0000259" key="5">
    <source>
        <dbReference type="Pfam" id="PF01171"/>
    </source>
</evidence>
<dbReference type="InterPro" id="IPR014729">
    <property type="entry name" value="Rossmann-like_a/b/a_fold"/>
</dbReference>
<dbReference type="InterPro" id="IPR011063">
    <property type="entry name" value="TilS/TtcA_N"/>
</dbReference>
<dbReference type="SUPFAM" id="SSF52402">
    <property type="entry name" value="Adenine nucleotide alpha hydrolases-like"/>
    <property type="match status" value="1"/>
</dbReference>
<dbReference type="InterPro" id="IPR036278">
    <property type="entry name" value="Sialidase_sf"/>
</dbReference>
<dbReference type="AlphaFoldDB" id="A0AAD8NAR4"/>
<dbReference type="EMBL" id="JAUIZM010000001">
    <property type="protein sequence ID" value="KAK1401716.1"/>
    <property type="molecule type" value="Genomic_DNA"/>
</dbReference>
<dbReference type="Gene3D" id="3.40.50.620">
    <property type="entry name" value="HUPs"/>
    <property type="match status" value="1"/>
</dbReference>
<keyword evidence="2" id="KW-0819">tRNA processing</keyword>